<sequence>MSEQLKVALVQTSLAWENPELNRATLLEKIDLITATVDLIILPEMFTSGFTMHPEKLAKNEGQKTIRWMQKIASEKKAAITGSIAFYENSTFYNRLFFIEETGKTSFYDKRHTFTLAGESDVYSAGNKKQIIAYKGFNFCPLICYDLRFPVWSRNNNDYDVLLYVANWPKPRINAWDALLKARAIENMAYCIGVNRIGTDEVGHEYPGHSAVYDVLGNEVIFSNNEEIVYATLSKELIVSTREKLKFLDDRDAFNLIM</sequence>
<dbReference type="SUPFAM" id="SSF56317">
    <property type="entry name" value="Carbon-nitrogen hydrolase"/>
    <property type="match status" value="1"/>
</dbReference>
<evidence type="ECO:0000256" key="3">
    <source>
        <dbReference type="ARBA" id="ARBA00039118"/>
    </source>
</evidence>
<proteinExistence type="inferred from homology"/>
<accession>A0A1W1Z474</accession>
<dbReference type="Gene3D" id="3.60.110.10">
    <property type="entry name" value="Carbon-nitrogen hydrolase"/>
    <property type="match status" value="1"/>
</dbReference>
<reference evidence="8" key="1">
    <citation type="submission" date="2017-04" db="EMBL/GenBank/DDBJ databases">
        <authorList>
            <person name="Varghese N."/>
            <person name="Submissions S."/>
        </authorList>
    </citation>
    <scope>NUCLEOTIDE SEQUENCE [LARGE SCALE GENOMIC DNA]</scope>
    <source>
        <strain evidence="8">DSM 21164</strain>
    </source>
</reference>
<dbReference type="EC" id="3.5.1.3" evidence="3"/>
<evidence type="ECO:0000313" key="7">
    <source>
        <dbReference type="EMBL" id="SMC43183.1"/>
    </source>
</evidence>
<dbReference type="CDD" id="cd07575">
    <property type="entry name" value="Xc-1258_like"/>
    <property type="match status" value="1"/>
</dbReference>
<evidence type="ECO:0000256" key="2">
    <source>
        <dbReference type="ARBA" id="ARBA00022801"/>
    </source>
</evidence>
<feature type="domain" description="CN hydrolase" evidence="6">
    <location>
        <begin position="5"/>
        <end position="239"/>
    </location>
</feature>
<dbReference type="STRING" id="504486.SAMN05660703_1115"/>
<dbReference type="GO" id="GO:0050152">
    <property type="term" value="F:omega-amidase activity"/>
    <property type="evidence" value="ECO:0007669"/>
    <property type="project" value="UniProtKB-EC"/>
</dbReference>
<dbReference type="Pfam" id="PF00795">
    <property type="entry name" value="CN_hydrolase"/>
    <property type="match status" value="1"/>
</dbReference>
<evidence type="ECO:0000259" key="6">
    <source>
        <dbReference type="PROSITE" id="PS50263"/>
    </source>
</evidence>
<evidence type="ECO:0000256" key="1">
    <source>
        <dbReference type="ARBA" id="ARBA00010613"/>
    </source>
</evidence>
<dbReference type="EMBL" id="FWXO01000001">
    <property type="protein sequence ID" value="SMC43183.1"/>
    <property type="molecule type" value="Genomic_DNA"/>
</dbReference>
<comment type="catalytic activity">
    <reaction evidence="4">
        <text>a monoamide of a dicarboxylate + H2O = a dicarboxylate + NH4(+)</text>
        <dbReference type="Rhea" id="RHEA:11716"/>
        <dbReference type="ChEBI" id="CHEBI:15377"/>
        <dbReference type="ChEBI" id="CHEBI:28938"/>
        <dbReference type="ChEBI" id="CHEBI:28965"/>
        <dbReference type="ChEBI" id="CHEBI:77450"/>
        <dbReference type="EC" id="3.5.1.3"/>
    </reaction>
</comment>
<dbReference type="InterPro" id="IPR052737">
    <property type="entry name" value="Omega-amidase_YafV"/>
</dbReference>
<organism evidence="7 8">
    <name type="scientific">Cellulophaga tyrosinoxydans</name>
    <dbReference type="NCBI Taxonomy" id="504486"/>
    <lineage>
        <taxon>Bacteria</taxon>
        <taxon>Pseudomonadati</taxon>
        <taxon>Bacteroidota</taxon>
        <taxon>Flavobacteriia</taxon>
        <taxon>Flavobacteriales</taxon>
        <taxon>Flavobacteriaceae</taxon>
        <taxon>Cellulophaga</taxon>
    </lineage>
</organism>
<dbReference type="PANTHER" id="PTHR47799:SF1">
    <property type="entry name" value="OMEGA-AMIDASE YAFV"/>
    <property type="match status" value="1"/>
</dbReference>
<dbReference type="PROSITE" id="PS50263">
    <property type="entry name" value="CN_HYDROLASE"/>
    <property type="match status" value="1"/>
</dbReference>
<gene>
    <name evidence="7" type="ORF">SAMN05660703_1115</name>
</gene>
<protein>
    <recommendedName>
        <fullName evidence="5">Omega-amidase YafV</fullName>
        <ecNumber evidence="3">3.5.1.3</ecNumber>
    </recommendedName>
</protein>
<evidence type="ECO:0000256" key="4">
    <source>
        <dbReference type="ARBA" id="ARBA00052904"/>
    </source>
</evidence>
<dbReference type="InterPro" id="IPR003010">
    <property type="entry name" value="C-N_Hydrolase"/>
</dbReference>
<dbReference type="InterPro" id="IPR036526">
    <property type="entry name" value="C-N_Hydrolase_sf"/>
</dbReference>
<dbReference type="FunFam" id="3.60.110.10:FF:000004">
    <property type="entry name" value="Carbon-nitrogen hydrolase"/>
    <property type="match status" value="1"/>
</dbReference>
<dbReference type="Proteomes" id="UP000192360">
    <property type="component" value="Unassembled WGS sequence"/>
</dbReference>
<keyword evidence="2 7" id="KW-0378">Hydrolase</keyword>
<dbReference type="GO" id="GO:0106008">
    <property type="term" value="F:2-oxoglutaramate amidase activity"/>
    <property type="evidence" value="ECO:0007669"/>
    <property type="project" value="TreeGrafter"/>
</dbReference>
<dbReference type="OrthoDB" id="9811121at2"/>
<name>A0A1W1Z474_9FLAO</name>
<evidence type="ECO:0000256" key="5">
    <source>
        <dbReference type="ARBA" id="ARBA00072139"/>
    </source>
</evidence>
<dbReference type="PANTHER" id="PTHR47799">
    <property type="entry name" value="OMEGA-AMIDASE YAFV"/>
    <property type="match status" value="1"/>
</dbReference>
<keyword evidence="8" id="KW-1185">Reference proteome</keyword>
<comment type="similarity">
    <text evidence="1">Belongs to the carbon-nitrogen hydrolase superfamily. NIT1/NIT2 family.</text>
</comment>
<dbReference type="RefSeq" id="WP_084060389.1">
    <property type="nucleotide sequence ID" value="NZ_FWXO01000001.1"/>
</dbReference>
<evidence type="ECO:0000313" key="8">
    <source>
        <dbReference type="Proteomes" id="UP000192360"/>
    </source>
</evidence>
<dbReference type="AlphaFoldDB" id="A0A1W1Z474"/>